<gene>
    <name evidence="2" type="ORF">AVDCRST_MAG22-3556</name>
</gene>
<proteinExistence type="predicted"/>
<dbReference type="GO" id="GO:0032259">
    <property type="term" value="P:methylation"/>
    <property type="evidence" value="ECO:0007669"/>
    <property type="project" value="UniProtKB-KW"/>
</dbReference>
<dbReference type="GO" id="GO:0008168">
    <property type="term" value="F:methyltransferase activity"/>
    <property type="evidence" value="ECO:0007669"/>
    <property type="project" value="UniProtKB-KW"/>
</dbReference>
<feature type="region of interest" description="Disordered" evidence="1">
    <location>
        <begin position="93"/>
        <end position="118"/>
    </location>
</feature>
<keyword evidence="2" id="KW-0489">Methyltransferase</keyword>
<reference evidence="2" key="1">
    <citation type="submission" date="2020-02" db="EMBL/GenBank/DDBJ databases">
        <authorList>
            <person name="Meier V. D."/>
        </authorList>
    </citation>
    <scope>NUCLEOTIDE SEQUENCE</scope>
    <source>
        <strain evidence="2">AVDCRST_MAG22</strain>
    </source>
</reference>
<evidence type="ECO:0000313" key="2">
    <source>
        <dbReference type="EMBL" id="CAA9434650.1"/>
    </source>
</evidence>
<dbReference type="AlphaFoldDB" id="A0A6J4QDG7"/>
<feature type="compositionally biased region" description="Low complexity" evidence="1">
    <location>
        <begin position="93"/>
        <end position="104"/>
    </location>
</feature>
<evidence type="ECO:0000256" key="1">
    <source>
        <dbReference type="SAM" id="MobiDB-lite"/>
    </source>
</evidence>
<feature type="region of interest" description="Disordered" evidence="1">
    <location>
        <begin position="141"/>
        <end position="162"/>
    </location>
</feature>
<keyword evidence="2" id="KW-0808">Transferase</keyword>
<accession>A0A6J4QDG7</accession>
<feature type="non-terminal residue" evidence="2">
    <location>
        <position position="1"/>
    </location>
</feature>
<feature type="non-terminal residue" evidence="2">
    <location>
        <position position="162"/>
    </location>
</feature>
<dbReference type="EMBL" id="CADCUV010000171">
    <property type="protein sequence ID" value="CAA9434650.1"/>
    <property type="molecule type" value="Genomic_DNA"/>
</dbReference>
<organism evidence="2">
    <name type="scientific">uncultured Rubrobacteraceae bacterium</name>
    <dbReference type="NCBI Taxonomy" id="349277"/>
    <lineage>
        <taxon>Bacteria</taxon>
        <taxon>Bacillati</taxon>
        <taxon>Actinomycetota</taxon>
        <taxon>Rubrobacteria</taxon>
        <taxon>Rubrobacterales</taxon>
        <taxon>Rubrobacteraceae</taxon>
        <taxon>environmental samples</taxon>
    </lineage>
</organism>
<protein>
    <submittedName>
        <fullName evidence="2">Alkylpyrone O-methyltransferase (B. subtilis BpsB)</fullName>
    </submittedName>
</protein>
<name>A0A6J4QDG7_9ACTN</name>
<sequence>AGRGLAASGGTAVFAAERAAASGEGGCGAGEGALPGDGRGPRLLARLDAGRGVAAGACSSVVVAGAAGAVRARATLALLGHLRARGELERAGALRAGPRARGARPVPPLSAPELRRRRRRSADLAAHLRRLDDRARLLAAQRPLPLRPDPNGEPRTRRAVGL</sequence>